<dbReference type="PANTHER" id="PTHR12631">
    <property type="entry name" value="ALPHA-L-IDURONIDASE"/>
    <property type="match status" value="1"/>
</dbReference>
<dbReference type="InterPro" id="IPR051923">
    <property type="entry name" value="Glycosyl_Hydrolase_39"/>
</dbReference>
<dbReference type="Gene3D" id="3.20.20.80">
    <property type="entry name" value="Glycosidases"/>
    <property type="match status" value="1"/>
</dbReference>
<dbReference type="InterPro" id="IPR008979">
    <property type="entry name" value="Galactose-bd-like_sf"/>
</dbReference>
<proteinExistence type="predicted"/>
<dbReference type="InterPro" id="IPR017853">
    <property type="entry name" value="GH"/>
</dbReference>
<evidence type="ECO:0000313" key="1">
    <source>
        <dbReference type="EMBL" id="GBC98080.1"/>
    </source>
</evidence>
<dbReference type="GO" id="GO:0004553">
    <property type="term" value="F:hydrolase activity, hydrolyzing O-glycosyl compounds"/>
    <property type="evidence" value="ECO:0007669"/>
    <property type="project" value="TreeGrafter"/>
</dbReference>
<dbReference type="SUPFAM" id="SSF49344">
    <property type="entry name" value="CBD9-like"/>
    <property type="match status" value="1"/>
</dbReference>
<dbReference type="SUPFAM" id="SSF49785">
    <property type="entry name" value="Galactose-binding domain-like"/>
    <property type="match status" value="1"/>
</dbReference>
<dbReference type="Gene3D" id="2.60.120.260">
    <property type="entry name" value="Galactose-binding domain-like"/>
    <property type="match status" value="1"/>
</dbReference>
<evidence type="ECO:0008006" key="3">
    <source>
        <dbReference type="Google" id="ProtNLM"/>
    </source>
</evidence>
<dbReference type="AlphaFoldDB" id="A0A2H5XA59"/>
<dbReference type="EMBL" id="BEHT01000006">
    <property type="protein sequence ID" value="GBC98080.1"/>
    <property type="molecule type" value="Genomic_DNA"/>
</dbReference>
<sequence length="1119" mass="124558">MQTKMRLAIAIGAICLVLGFWNIAVASPAVWVEIENGHGHTAFVTSPNASGGKRIGWFGTRGQWVAVDVALSQTYHNAVLHLRYSRGHSDAGPLEVLVASPSATQPEHPEVKRLGQMLLRPTGSWDHYRWASLPLGELPTGRYRLFFVCPKDGGAGDLDVACIVDDATGGLWEPPNKVIEGKLIGEGRLKPPVEILQVICPEPGNLFLSNEVLGKGARPVQFTLQLRNNLIKVPVQVTISASVSNDHGLIARPQPHTVQLPPRAERAIDYCFKAPGFGWFEVVFVAQSGGKADKVSTAFCILHPPAKGVRPNSFFGMGIGDSDDDLLIAERIGVKWRRGIPETDTEIVAPEPNKRWGEKEIQRARDIVQRWAKHGVLCLGYVNYNPSWNVMPDPLGRPISRHQNRPKDLAAHADVVYHLIKPLADLVKHWELWNEPWIHGWTWRTGDAQDYRDMTRLIWDRIKSEMPDVMLIGGGSTPYLRDIVYAKGSENAGYIDGSATHPYGVPDRSLPSVTALEAVMNRLWSKGKGKGGIWATEVGTAEFFFNELPERERPFMVARTVAPIYLLLRLGAGDTPIKVFWFASQYNRAFAGGEHNIWDGTNPKPAVAAFSAMTHFLEDAHLLGDIYQSAKIGWALHFVKPDGTSVVAFWLETGTAGEHLQGSMHLPLTDAAIYDYLGRPIGKRTANGWLIPIRTWEVRYVVTKAPATKVRVAFLQAKFSGVPIVFVNPRSFPAPLSLKPPLRVKVENLLPRHVQVNLTVQPPTGWRLAQTQFTLRLQAGDIRFVTVPLLAVQPNTVNRYPLRYRATAEGIKHEGVQVVQVACANYGTPKVDGDLSDWQDAIPVTMVARGSRDYLRAVLNPNLVTEALSGKRTGVVIYRLWTRWDEHHFYLAAEIPDDNFVSNTTFEDDPYAFPFYADCLQLAFDCVERNPDDLLFGHPLYEKAMAADVDYEFCATLARMTGEGPSYDGKPPFTGDRTKCPHVPELYRLKAPGTNFQTFYPTNAPLNPPIPKMRASAEGGPEGQVAIVYDYTAKVFRYEIALPWSCLQELAKQVRKLRQGQWLTTHFAWAVHDAGGLGRTFWQQEAGDVQPGSYGFSPHWGGGRREYGGRIITDWGFAR</sequence>
<comment type="caution">
    <text evidence="1">The sequence shown here is derived from an EMBL/GenBank/DDBJ whole genome shotgun (WGS) entry which is preliminary data.</text>
</comment>
<dbReference type="PANTHER" id="PTHR12631:SF10">
    <property type="entry name" value="BETA-XYLOSIDASE-LIKE PROTEIN-RELATED"/>
    <property type="match status" value="1"/>
</dbReference>
<gene>
    <name evidence="1" type="ORF">HRbin17_00575</name>
</gene>
<protein>
    <recommendedName>
        <fullName evidence="3">Glycoside hydrolase family 42 N-terminal domain-containing protein</fullName>
    </recommendedName>
</protein>
<dbReference type="Gene3D" id="2.60.40.1190">
    <property type="match status" value="1"/>
</dbReference>
<evidence type="ECO:0000313" key="2">
    <source>
        <dbReference type="Proteomes" id="UP000236173"/>
    </source>
</evidence>
<organism evidence="1 2">
    <name type="scientific">Candidatus Fervidibacter japonicus</name>
    <dbReference type="NCBI Taxonomy" id="2035412"/>
    <lineage>
        <taxon>Bacteria</taxon>
        <taxon>Candidatus Fervidibacterota</taxon>
        <taxon>Candidatus Fervidibacter</taxon>
    </lineage>
</organism>
<name>A0A2H5XA59_9BACT</name>
<accession>A0A2H5XA59</accession>
<dbReference type="Proteomes" id="UP000236173">
    <property type="component" value="Unassembled WGS sequence"/>
</dbReference>
<reference evidence="2" key="1">
    <citation type="submission" date="2017-09" db="EMBL/GenBank/DDBJ databases">
        <title>Metaegenomics of thermophilic ammonia-oxidizing enrichment culture.</title>
        <authorList>
            <person name="Kato S."/>
            <person name="Suzuki K."/>
        </authorList>
    </citation>
    <scope>NUCLEOTIDE SEQUENCE [LARGE SCALE GENOMIC DNA]</scope>
</reference>
<dbReference type="SUPFAM" id="SSF51445">
    <property type="entry name" value="(Trans)glycosidases"/>
    <property type="match status" value="1"/>
</dbReference>